<dbReference type="GO" id="GO:0009116">
    <property type="term" value="P:nucleoside metabolic process"/>
    <property type="evidence" value="ECO:0007669"/>
    <property type="project" value="InterPro"/>
</dbReference>
<dbReference type="Pfam" id="PF00023">
    <property type="entry name" value="Ank"/>
    <property type="match status" value="1"/>
</dbReference>
<dbReference type="SMART" id="SM00248">
    <property type="entry name" value="ANK"/>
    <property type="match status" value="17"/>
</dbReference>
<dbReference type="PROSITE" id="PS50088">
    <property type="entry name" value="ANK_REPEAT"/>
    <property type="match status" value="10"/>
</dbReference>
<evidence type="ECO:0000313" key="6">
    <source>
        <dbReference type="EMBL" id="KAF3034655.1"/>
    </source>
</evidence>
<dbReference type="SUPFAM" id="SSF48403">
    <property type="entry name" value="Ankyrin repeat"/>
    <property type="match status" value="2"/>
</dbReference>
<dbReference type="Gene3D" id="3.40.50.1580">
    <property type="entry name" value="Nucleoside phosphorylase domain"/>
    <property type="match status" value="1"/>
</dbReference>
<proteinExistence type="predicted"/>
<keyword evidence="7" id="KW-1185">Reference proteome</keyword>
<evidence type="ECO:0000256" key="1">
    <source>
        <dbReference type="ARBA" id="ARBA00022737"/>
    </source>
</evidence>
<feature type="repeat" description="ANK" evidence="2">
    <location>
        <begin position="968"/>
        <end position="996"/>
    </location>
</feature>
<feature type="repeat" description="ANK" evidence="2">
    <location>
        <begin position="1127"/>
        <end position="1159"/>
    </location>
</feature>
<keyword evidence="1" id="KW-0677">Repeat</keyword>
<dbReference type="Gene3D" id="1.25.40.20">
    <property type="entry name" value="Ankyrin repeat-containing domain"/>
    <property type="match status" value="5"/>
</dbReference>
<dbReference type="GO" id="GO:0003824">
    <property type="term" value="F:catalytic activity"/>
    <property type="evidence" value="ECO:0007669"/>
    <property type="project" value="InterPro"/>
</dbReference>
<feature type="repeat" description="ANK" evidence="2">
    <location>
        <begin position="1427"/>
        <end position="1452"/>
    </location>
</feature>
<dbReference type="Pfam" id="PF22939">
    <property type="entry name" value="WHD_GPIID"/>
    <property type="match status" value="1"/>
</dbReference>
<dbReference type="InterPro" id="IPR036770">
    <property type="entry name" value="Ankyrin_rpt-contain_sf"/>
</dbReference>
<feature type="repeat" description="ANK" evidence="2">
    <location>
        <begin position="1230"/>
        <end position="1262"/>
    </location>
</feature>
<dbReference type="PROSITE" id="PS50297">
    <property type="entry name" value="ANK_REP_REGION"/>
    <property type="match status" value="9"/>
</dbReference>
<dbReference type="Pfam" id="PF12796">
    <property type="entry name" value="Ank_2"/>
    <property type="match status" value="5"/>
</dbReference>
<dbReference type="InterPro" id="IPR002110">
    <property type="entry name" value="Ankyrin_rpt"/>
</dbReference>
<feature type="domain" description="GPI inositol-deacylase winged helix" evidence="3">
    <location>
        <begin position="670"/>
        <end position="758"/>
    </location>
</feature>
<evidence type="ECO:0008006" key="8">
    <source>
        <dbReference type="Google" id="ProtNLM"/>
    </source>
</evidence>
<comment type="caution">
    <text evidence="6">The sequence shown here is derived from an EMBL/GenBank/DDBJ whole genome shotgun (WGS) entry which is preliminary data.</text>
</comment>
<feature type="repeat" description="ANK" evidence="2">
    <location>
        <begin position="1361"/>
        <end position="1393"/>
    </location>
</feature>
<dbReference type="PANTHER" id="PTHR46082:SF11">
    <property type="entry name" value="AAA+ ATPASE DOMAIN-CONTAINING PROTEIN-RELATED"/>
    <property type="match status" value="1"/>
</dbReference>
<dbReference type="Gene3D" id="3.40.50.300">
    <property type="entry name" value="P-loop containing nucleotide triphosphate hydrolases"/>
    <property type="match status" value="1"/>
</dbReference>
<dbReference type="OrthoDB" id="194358at2759"/>
<feature type="repeat" description="ANK" evidence="2">
    <location>
        <begin position="1329"/>
        <end position="1354"/>
    </location>
</feature>
<name>A0A9P4WJV6_9PLEO</name>
<evidence type="ECO:0000313" key="7">
    <source>
        <dbReference type="Proteomes" id="UP000758155"/>
    </source>
</evidence>
<accession>A0A9P4WJV6</accession>
<feature type="domain" description="Nephrocystin 3-like N-terminal" evidence="5">
    <location>
        <begin position="392"/>
        <end position="560"/>
    </location>
</feature>
<dbReference type="EMBL" id="SWKV01000065">
    <property type="protein sequence ID" value="KAF3034655.1"/>
    <property type="molecule type" value="Genomic_DNA"/>
</dbReference>
<dbReference type="PRINTS" id="PR01415">
    <property type="entry name" value="ANKYRIN"/>
</dbReference>
<sequence>MSNRDAYTVGWICAIHTEYVAARAFLDEKHDEPTSITVNDGNHYTLGRMGKHNVVIAVLPDGEYGTTSAAGVARNMLHSFPNVRIGLMVGIGGGAPSVKHDIRLGDVIVSAPRGGKGGVFQYDFGKMIQGQSFLTTGVLNQPPVVLRTAVAGIRARYEEEGHRIQESISQLLESKPRLRRRYGRPGNSSDLLFESCAIHPEDNENPCATLCGREPTNLVVRKPRNADEDDPVIHYGLIASANRLMKDAVIRDQLAQEEDVLCFEMEAAGLVNHFPCLVIRGICDYSDTHKNKDWQGYAAMTAVAYAKDLLSCIAPNQVEAERKLTDMLAGLEEIADDHRNVARKHLQIAQGAAEQQVSDRQKRCIQLFRLTRNDRDATYETYKGKIEDRVEGTCKWILEHRNFHAWLGKDNGSLLITADPGCGKSVLAKYLIDHVLPKTSTICYFFFKDQDQNTVRQALCALLHQLFCSKPTLIRHAMDRFDKEGEGLINSVSSLSSIFNKIVHDPEAGSITMVVDALDECFGSDESSQSKLRDLLQDIDRQCRKSRRDKGRLKYILTSRPYERILSVFRTFSDESSCIRIPGEDESATISREVDLFIKYRVEELAREKDLKPQLKDTLERQLVQVAHRTYLWVFLVIDFLRRTDFKRTERGIIDATKTLPINVNAAYSQMLSKSNDDKIVHKALAIILAADRPLTLAEMNVAMNVEPEIRSFDNLDLESEENFMISLRNWCGLFVSVHGGAIHLIHQTAREFLLAEATISPTVMPGLKWHHFITLSQAQVELGELCMRFLCLFKGRPLPAAIPRFGEPRFGRTDTLARRGEAFQAAIDQLTAGLPLAMRTFAIYAARFLRNNSLQSKNCTTQTSFLRLASEMLDPTSEPFKAWNCLDEESYHSPLFVNHGFTSPLQVGSVMGLSTVVAFLLQGSVDIERRDTKTGRTPLLWAVEMDHHEVAKLLVGGGANVNAQSNTGRSALDVAVLHGDKTLIILLLEKGAEINEALIFAASRGHTEIAELLLAKGADIDKAGGEHGCALGAAAYGGWRETVELLLKMRADINAQAGHFSSALAAAAYHGHEETVELLLAKGANVRKKGGKYSCALGVAVSSYWDKANVVRLILDADADMDVLIDGCNPLEAAAYHGNSDIVELLLNRGADVNKQGGKYGCALGAAVSCYHSRAAYNVTERLLKHGVNINAPCGDFGTALGLAASNGHRVMVERLIQLQANIHTVGGNFTNAITAAAYGGNEEIVTALFKKGADIHAQGKLFPNALAAAAYAGNKNVAELLLTWGADIYQQGGLYFNAIGSAVRGNKRFMVELLLSHGAEAKLANNAGWSPLLLASDQGNSSIVELLLDNGVVHTPNNEGWTPLMRTSYYGHVHTTRLLLARGADMTAANKFGQTSLYIAASQGHIEVVRLLLNKGVDVNIPNKRGRSPLRAAISNGHNEIAQLLRENNAVEVVTEFFFG</sequence>
<feature type="domain" description="DUF7069" evidence="4">
    <location>
        <begin position="590"/>
        <end position="658"/>
    </location>
</feature>
<evidence type="ECO:0000256" key="2">
    <source>
        <dbReference type="PROSITE-ProRule" id="PRU00023"/>
    </source>
</evidence>
<dbReference type="Pfam" id="PF23239">
    <property type="entry name" value="DUF7069"/>
    <property type="match status" value="1"/>
</dbReference>
<feature type="repeat" description="ANK" evidence="2">
    <location>
        <begin position="1394"/>
        <end position="1426"/>
    </location>
</feature>
<keyword evidence="2" id="KW-0040">ANK repeat</keyword>
<dbReference type="SUPFAM" id="SSF53167">
    <property type="entry name" value="Purine and uridine phosphorylases"/>
    <property type="match status" value="1"/>
</dbReference>
<feature type="repeat" description="ANK" evidence="2">
    <location>
        <begin position="1060"/>
        <end position="1092"/>
    </location>
</feature>
<dbReference type="InterPro" id="IPR035994">
    <property type="entry name" value="Nucleoside_phosphorylase_sf"/>
</dbReference>
<evidence type="ECO:0000259" key="5">
    <source>
        <dbReference type="Pfam" id="PF24883"/>
    </source>
</evidence>
<dbReference type="Pfam" id="PF24883">
    <property type="entry name" value="NPHP3_N"/>
    <property type="match status" value="1"/>
</dbReference>
<feature type="repeat" description="ANK" evidence="2">
    <location>
        <begin position="994"/>
        <end position="1026"/>
    </location>
</feature>
<evidence type="ECO:0000259" key="3">
    <source>
        <dbReference type="Pfam" id="PF22939"/>
    </source>
</evidence>
<dbReference type="InterPro" id="IPR054471">
    <property type="entry name" value="GPIID_WHD"/>
</dbReference>
<dbReference type="InterPro" id="IPR056884">
    <property type="entry name" value="NPHP3-like_N"/>
</dbReference>
<feature type="repeat" description="ANK" evidence="2">
    <location>
        <begin position="935"/>
        <end position="967"/>
    </location>
</feature>
<dbReference type="Proteomes" id="UP000758155">
    <property type="component" value="Unassembled WGS sequence"/>
</dbReference>
<organism evidence="6 7">
    <name type="scientific">Didymella heteroderae</name>
    <dbReference type="NCBI Taxonomy" id="1769908"/>
    <lineage>
        <taxon>Eukaryota</taxon>
        <taxon>Fungi</taxon>
        <taxon>Dikarya</taxon>
        <taxon>Ascomycota</taxon>
        <taxon>Pezizomycotina</taxon>
        <taxon>Dothideomycetes</taxon>
        <taxon>Pleosporomycetidae</taxon>
        <taxon>Pleosporales</taxon>
        <taxon>Pleosporineae</taxon>
        <taxon>Didymellaceae</taxon>
        <taxon>Didymella</taxon>
    </lineage>
</organism>
<gene>
    <name evidence="6" type="ORF">E8E12_000551</name>
</gene>
<evidence type="ECO:0000259" key="4">
    <source>
        <dbReference type="Pfam" id="PF23239"/>
    </source>
</evidence>
<reference evidence="6" key="1">
    <citation type="submission" date="2019-04" db="EMBL/GenBank/DDBJ databases">
        <title>Sequencing of skin fungus with MAO and IRED activity.</title>
        <authorList>
            <person name="Marsaioli A.J."/>
            <person name="Bonatto J.M.C."/>
            <person name="Reis Junior O."/>
        </authorList>
    </citation>
    <scope>NUCLEOTIDE SEQUENCE</scope>
    <source>
        <strain evidence="6">28M1</strain>
    </source>
</reference>
<dbReference type="InterPro" id="IPR055497">
    <property type="entry name" value="DUF7069"/>
</dbReference>
<dbReference type="SUPFAM" id="SSF52540">
    <property type="entry name" value="P-loop containing nucleoside triphosphate hydrolases"/>
    <property type="match status" value="1"/>
</dbReference>
<protein>
    <recommendedName>
        <fullName evidence="8">Nucleoside phosphorylase domain-containing protein</fullName>
    </recommendedName>
</protein>
<dbReference type="InterPro" id="IPR053137">
    <property type="entry name" value="NLR-like"/>
</dbReference>
<dbReference type="PANTHER" id="PTHR46082">
    <property type="entry name" value="ATP/GTP-BINDING PROTEIN-RELATED"/>
    <property type="match status" value="1"/>
</dbReference>
<dbReference type="InterPro" id="IPR027417">
    <property type="entry name" value="P-loop_NTPase"/>
</dbReference>